<keyword evidence="8 10" id="KW-0057">Aromatic amino acid biosynthesis</keyword>
<dbReference type="EC" id="5.3.1.24" evidence="4 10"/>
<keyword evidence="6 10" id="KW-0028">Amino-acid biosynthesis</keyword>
<dbReference type="InterPro" id="IPR001240">
    <property type="entry name" value="PRAI_dom"/>
</dbReference>
<evidence type="ECO:0000313" key="13">
    <source>
        <dbReference type="Proteomes" id="UP000003240"/>
    </source>
</evidence>
<organism evidence="12 13">
    <name type="scientific">Acetonema longum DSM 6540</name>
    <dbReference type="NCBI Taxonomy" id="1009370"/>
    <lineage>
        <taxon>Bacteria</taxon>
        <taxon>Bacillati</taxon>
        <taxon>Bacillota</taxon>
        <taxon>Negativicutes</taxon>
        <taxon>Acetonemataceae</taxon>
        <taxon>Acetonema</taxon>
    </lineage>
</organism>
<dbReference type="InterPro" id="IPR044643">
    <property type="entry name" value="TrpF_fam"/>
</dbReference>
<dbReference type="HAMAP" id="MF_00135">
    <property type="entry name" value="PRAI"/>
    <property type="match status" value="1"/>
</dbReference>
<comment type="similarity">
    <text evidence="3 10">Belongs to the TrpF family.</text>
</comment>
<evidence type="ECO:0000256" key="4">
    <source>
        <dbReference type="ARBA" id="ARBA00012572"/>
    </source>
</evidence>
<reference evidence="12 13" key="1">
    <citation type="journal article" date="2011" name="EMBO J.">
        <title>Structural diversity of bacterial flagellar motors.</title>
        <authorList>
            <person name="Chen S."/>
            <person name="Beeby M."/>
            <person name="Murphy G.E."/>
            <person name="Leadbetter J.R."/>
            <person name="Hendrixson D.R."/>
            <person name="Briegel A."/>
            <person name="Li Z."/>
            <person name="Shi J."/>
            <person name="Tocheva E.I."/>
            <person name="Muller A."/>
            <person name="Dobro M.J."/>
            <person name="Jensen G.J."/>
        </authorList>
    </citation>
    <scope>NUCLEOTIDE SEQUENCE [LARGE SCALE GENOMIC DNA]</scope>
    <source>
        <strain evidence="12 13">DSM 6540</strain>
    </source>
</reference>
<dbReference type="OrthoDB" id="9786954at2"/>
<gene>
    <name evidence="10" type="primary">trpF</name>
    <name evidence="12" type="ORF">ALO_00785</name>
</gene>
<dbReference type="AlphaFoldDB" id="F7NDQ0"/>
<comment type="catalytic activity">
    <reaction evidence="1 10">
        <text>N-(5-phospho-beta-D-ribosyl)anthranilate = 1-(2-carboxyphenylamino)-1-deoxy-D-ribulose 5-phosphate</text>
        <dbReference type="Rhea" id="RHEA:21540"/>
        <dbReference type="ChEBI" id="CHEBI:18277"/>
        <dbReference type="ChEBI" id="CHEBI:58613"/>
        <dbReference type="EC" id="5.3.1.24"/>
    </reaction>
</comment>
<keyword evidence="13" id="KW-1185">Reference proteome</keyword>
<dbReference type="eggNOG" id="COG0135">
    <property type="taxonomic scope" value="Bacteria"/>
</dbReference>
<dbReference type="Proteomes" id="UP000003240">
    <property type="component" value="Unassembled WGS sequence"/>
</dbReference>
<evidence type="ECO:0000313" key="12">
    <source>
        <dbReference type="EMBL" id="EGO65819.1"/>
    </source>
</evidence>
<name>F7NDQ0_9FIRM</name>
<dbReference type="InterPro" id="IPR011060">
    <property type="entry name" value="RibuloseP-bd_barrel"/>
</dbReference>
<dbReference type="PANTHER" id="PTHR42894">
    <property type="entry name" value="N-(5'-PHOSPHORIBOSYL)ANTHRANILATE ISOMERASE"/>
    <property type="match status" value="1"/>
</dbReference>
<dbReference type="Pfam" id="PF00697">
    <property type="entry name" value="PRAI"/>
    <property type="match status" value="1"/>
</dbReference>
<dbReference type="GO" id="GO:0000162">
    <property type="term" value="P:L-tryptophan biosynthetic process"/>
    <property type="evidence" value="ECO:0007669"/>
    <property type="project" value="UniProtKB-UniRule"/>
</dbReference>
<dbReference type="EMBL" id="AFGF01000010">
    <property type="protein sequence ID" value="EGO65819.1"/>
    <property type="molecule type" value="Genomic_DNA"/>
</dbReference>
<protein>
    <recommendedName>
        <fullName evidence="5 10">N-(5'-phosphoribosyl)anthranilate isomerase</fullName>
        <shortName evidence="10">PRAI</shortName>
        <ecNumber evidence="4 10">5.3.1.24</ecNumber>
    </recommendedName>
</protein>
<keyword evidence="9 10" id="KW-0413">Isomerase</keyword>
<dbReference type="SUPFAM" id="SSF51366">
    <property type="entry name" value="Ribulose-phoshate binding barrel"/>
    <property type="match status" value="1"/>
</dbReference>
<dbReference type="InterPro" id="IPR013785">
    <property type="entry name" value="Aldolase_TIM"/>
</dbReference>
<comment type="caution">
    <text evidence="12">The sequence shown here is derived from an EMBL/GenBank/DDBJ whole genome shotgun (WGS) entry which is preliminary data.</text>
</comment>
<proteinExistence type="inferred from homology"/>
<evidence type="ECO:0000256" key="5">
    <source>
        <dbReference type="ARBA" id="ARBA00022272"/>
    </source>
</evidence>
<dbReference type="CDD" id="cd00405">
    <property type="entry name" value="PRAI"/>
    <property type="match status" value="1"/>
</dbReference>
<accession>F7NDQ0</accession>
<dbReference type="GO" id="GO:0004640">
    <property type="term" value="F:phosphoribosylanthranilate isomerase activity"/>
    <property type="evidence" value="ECO:0007669"/>
    <property type="project" value="UniProtKB-UniRule"/>
</dbReference>
<evidence type="ECO:0000259" key="11">
    <source>
        <dbReference type="Pfam" id="PF00697"/>
    </source>
</evidence>
<dbReference type="FunFam" id="3.20.20.70:FF:000075">
    <property type="entry name" value="Tryptophan biosynthesis protein TRP1"/>
    <property type="match status" value="1"/>
</dbReference>
<dbReference type="UniPathway" id="UPA00035">
    <property type="reaction ID" value="UER00042"/>
</dbReference>
<evidence type="ECO:0000256" key="6">
    <source>
        <dbReference type="ARBA" id="ARBA00022605"/>
    </source>
</evidence>
<dbReference type="STRING" id="1009370.ALO_00785"/>
<dbReference type="RefSeq" id="WP_004091756.1">
    <property type="nucleotide sequence ID" value="NZ_AFGF01000010.1"/>
</dbReference>
<evidence type="ECO:0000256" key="3">
    <source>
        <dbReference type="ARBA" id="ARBA00007571"/>
    </source>
</evidence>
<comment type="pathway">
    <text evidence="2 10">Amino-acid biosynthesis; L-tryptophan biosynthesis; L-tryptophan from chorismate: step 3/5.</text>
</comment>
<feature type="domain" description="N-(5'phosphoribosyl) anthranilate isomerase (PRAI)" evidence="11">
    <location>
        <begin position="3"/>
        <end position="196"/>
    </location>
</feature>
<sequence length="216" mass="23646">MLVKICGITRLEDARAARQYGADMIGFVFADSRRRIEVREAARIAQEVRGIGKAGVFVDQPLEEVRQIAVQCQLDYIQLSGGEPAEYCRQLNRPVIKAVRIGSGEPDREGWESFPADWLLFDSFVPGQAGGSGRTFDWAGLREITRRISKPFLVAGGLNGVNVPEAINILRPYGVDVSSGVETDGVKDQAKIRDFILSAKAAKTAKEGSHANPNCR</sequence>
<evidence type="ECO:0000256" key="2">
    <source>
        <dbReference type="ARBA" id="ARBA00004664"/>
    </source>
</evidence>
<evidence type="ECO:0000256" key="10">
    <source>
        <dbReference type="HAMAP-Rule" id="MF_00135"/>
    </source>
</evidence>
<dbReference type="Gene3D" id="3.20.20.70">
    <property type="entry name" value="Aldolase class I"/>
    <property type="match status" value="1"/>
</dbReference>
<evidence type="ECO:0000256" key="7">
    <source>
        <dbReference type="ARBA" id="ARBA00022822"/>
    </source>
</evidence>
<evidence type="ECO:0000256" key="8">
    <source>
        <dbReference type="ARBA" id="ARBA00023141"/>
    </source>
</evidence>
<keyword evidence="7 10" id="KW-0822">Tryptophan biosynthesis</keyword>
<evidence type="ECO:0000256" key="9">
    <source>
        <dbReference type="ARBA" id="ARBA00023235"/>
    </source>
</evidence>
<evidence type="ECO:0000256" key="1">
    <source>
        <dbReference type="ARBA" id="ARBA00001164"/>
    </source>
</evidence>
<dbReference type="PANTHER" id="PTHR42894:SF1">
    <property type="entry name" value="N-(5'-PHOSPHORIBOSYL)ANTHRANILATE ISOMERASE"/>
    <property type="match status" value="1"/>
</dbReference>